<feature type="compositionally biased region" description="Polar residues" evidence="10">
    <location>
        <begin position="680"/>
        <end position="700"/>
    </location>
</feature>
<sequence>MTKRKRVGTGGRASGSGLQIQGSVSEGSEGRGKKRRKRSTSPNTDPADICVELYEVIRSFRDDSGRILCESFIRSPKRRNSPEYFEVVSTPIDLLKIQQRLKTDEYEDVDAFSADIQLLFDNAIKFYKPDVQEHQDAIKLKEAFEEAKTRLCSQVDKGEGVFDDDMEGDGDDDEGDDDGDEESEDDDKTENSKQMFYNEELAVGKKQSGFLADEDDNESSSTRDDEEADSASNVLTYCGELVSAVLEMKDSQGRVICQLFKKLPPESLYPEYYEIIKEPIDLKTISTKLRNNQYMNLEDAEKDLLLMVKNAHAFNEPGSQVYKDATAIKKAIQTKKAEIDHTLMGAKSSKRLKARRSTGKMNTSVAAFLEETGDSVEERPELPEEEEHHTEDSLHGDEDEPFLRLPSRRAYPDYYEVIKQPIALSKIRSQIKTGQYENIEELEKDMDLCFLNAQTYNEPNSMLYKDAQRMQEHMKKKKVEILKYMEERGISLEDYKKKKKSKKVEPELATTTTTTTTTTVTTGKEVTSEAMIERKPKTEIRKPKKTKRVEEVDPILLRKRMRQLYKAVLNYQDENGRYLSAIFVELPSAQDYPDYYQVISEPVCLSQIENNIRDSKYSGEEELMLDFEVMFDNARYYNEEDSQVYQDACTLEKVLRKKKKSLGPLQQAPSQAVEVPAGTSHATPVKQATPTKSGRISSSPGAAKKYSQVPSATNELKELCRELFSAVKDCTDRHGSQLCLIFQKLPSRTEYPDYYTLIKKPIDMAKINSKLYGEQYHTLDDFLSDFQLMFDNACRYNEPDSQVYKDALSLARELLRKKVELVGDESKVPNMQDVVRKLLNALHQAVMTHVDDEGRCFSDSLADFSILQQDKRLSLSSIGEALRKGQYHRLDRYQEDVFAILEKAREIFRSDTEVPVSDEACEQELSYKDIQIRVGDFVYLKPREEDLQPHIVSVEKLYRDNNGELEVFKSDYYECSNLKQVVGKCYVMFVKDFFKQKSENFKDEDVFVCESRYNVKAKSFKKIKNVVLESPQNAEEGCIHYEQFYVRDTPYKLGDCVYVRSDEGFLCMSRIDKLWTDRSGHAWFHGPWFITPASTQHLPTRMFYEKEVFLSSLEETLPIGAIAGKCCVLSFREYIRCRPTEIPEKDIYLNEARYDEEEGQFRKLKGLKRYTLTVSVQEDEYYFFEKPISPVKVPSRLLIEDLDLLEEERSQSPALNLTDSTGDGSKKPKKQRGQSGYLLFSHEMRATIRKEHPEYAFGEISRIIGVEWRNISAQKKADYEARAQLQLSQSESESSVDSGHVIPTGPVLVYECLWKGCDYQYEDLHDMRIHLLDSTCHLRKSEDGLFHCLWTTCTRARRGFRPFNASSKLFRHCWEVHLTGQPKQISQQQRSKNYFPKHQAALVTSTPEPSTAQRTTAAPVTAPSAGANAVSAHMMATIPGGNQFSQTANQMQGNAYVGGRMTPQAMQQAFIKVLDIFTALYQGNTGVSGMASNTSPVSGMMHMNMGMSGITQQPAQQSAAAAAQIGGFPQQHQQQLKQQFSPAPQQQQFNFQQQVNQISTMQQQQQPQHYPQQIQQQQQQQQHQQQQQQPPPQQQQQQQQQQQVAPHGTAIPPPKEAPAPIFLAPPPKPQRLHHSDAYLRYIEGLRDGIPHMSNWNQARKPDASSMTPQQLAQLPIQWLGCGYGDYENAVDALWNLRDHMLRDALTLSRSQSVDYDISQQLQRAKSLLVLRRFDDVVEVCMGVFELVSKKSGDPYPSKDLFRNSDQWTHLAVIGIQAFAEINQCQKAVTFATKVFGQIRKFPSEALELCVCLLLKASKYKEAGKLVEDWLTFEENFSHVKYIKIAEFYVKHILFPQQLYEEIKQFLETNQVIPSAEKEVLFQFTKPLVDEKVERCNISHEVTATTQLPSRHGAAQRWLRMSVVIQKLQSLYRMVFFHHKTRIFVRMMILLFFIYCFVSASSYQGVNKGSGIFSLWLALLNAWRALYA</sequence>
<dbReference type="Pfam" id="PF00505">
    <property type="entry name" value="HMG_box"/>
    <property type="match status" value="1"/>
</dbReference>
<feature type="domain" description="Bromo" evidence="12">
    <location>
        <begin position="394"/>
        <end position="464"/>
    </location>
</feature>
<dbReference type="PRINTS" id="PR00503">
    <property type="entry name" value="BROMODOMAIN"/>
</dbReference>
<reference evidence="16" key="1">
    <citation type="journal article" date="2017" name="bioRxiv">
        <title>Comparative analysis of the genomes of Stylophora pistillata and Acropora digitifera provides evidence for extensive differences between species of corals.</title>
        <authorList>
            <person name="Voolstra C.R."/>
            <person name="Li Y."/>
            <person name="Liew Y.J."/>
            <person name="Baumgarten S."/>
            <person name="Zoccola D."/>
            <person name="Flot J.-F."/>
            <person name="Tambutte S."/>
            <person name="Allemand D."/>
            <person name="Aranda M."/>
        </authorList>
    </citation>
    <scope>NUCLEOTIDE SEQUENCE [LARGE SCALE GENOMIC DNA]</scope>
</reference>
<dbReference type="Pfam" id="PF07163">
    <property type="entry name" value="Pex26"/>
    <property type="match status" value="1"/>
</dbReference>
<feature type="DNA-binding region" description="HMG box" evidence="9">
    <location>
        <begin position="1230"/>
        <end position="1298"/>
    </location>
</feature>
<feature type="compositionally biased region" description="Acidic residues" evidence="10">
    <location>
        <begin position="161"/>
        <end position="188"/>
    </location>
</feature>
<feature type="compositionally biased region" description="Low complexity" evidence="10">
    <location>
        <begin position="1511"/>
        <end position="1603"/>
    </location>
</feature>
<dbReference type="GO" id="GO:0005778">
    <property type="term" value="C:peroxisomal membrane"/>
    <property type="evidence" value="ECO:0007669"/>
    <property type="project" value="InterPro"/>
</dbReference>
<dbReference type="Gene3D" id="2.30.30.490">
    <property type="match status" value="2"/>
</dbReference>
<keyword evidence="5 8" id="KW-0103">Bromodomain</keyword>
<keyword evidence="7 9" id="KW-0539">Nucleus</keyword>
<accession>A0A2B4SL90</accession>
<proteinExistence type="predicted"/>
<feature type="transmembrane region" description="Helical" evidence="11">
    <location>
        <begin position="1968"/>
        <end position="1986"/>
    </location>
</feature>
<protein>
    <submittedName>
        <fullName evidence="15">Protein polybromo-1</fullName>
    </submittedName>
</protein>
<evidence type="ECO:0000256" key="5">
    <source>
        <dbReference type="ARBA" id="ARBA00023117"/>
    </source>
</evidence>
<dbReference type="GO" id="GO:0045046">
    <property type="term" value="P:protein import into peroxisome membrane"/>
    <property type="evidence" value="ECO:0007669"/>
    <property type="project" value="InterPro"/>
</dbReference>
<comment type="subcellular location">
    <subcellularLocation>
        <location evidence="1">Nucleus</location>
    </subcellularLocation>
</comment>
<evidence type="ECO:0000256" key="11">
    <source>
        <dbReference type="SAM" id="Phobius"/>
    </source>
</evidence>
<dbReference type="CDD" id="cd05524">
    <property type="entry name" value="Bromo_polybromo_I"/>
    <property type="match status" value="1"/>
</dbReference>
<gene>
    <name evidence="15" type="primary">Pbrm1</name>
    <name evidence="15" type="ORF">AWC38_SpisGene5978</name>
</gene>
<feature type="compositionally biased region" description="Polar residues" evidence="10">
    <location>
        <begin position="1211"/>
        <end position="1223"/>
    </location>
</feature>
<feature type="region of interest" description="Disordered" evidence="10">
    <location>
        <begin position="662"/>
        <end position="708"/>
    </location>
</feature>
<dbReference type="SUPFAM" id="SSF47370">
    <property type="entry name" value="Bromodomain"/>
    <property type="match status" value="5"/>
</dbReference>
<evidence type="ECO:0000256" key="6">
    <source>
        <dbReference type="ARBA" id="ARBA00023163"/>
    </source>
</evidence>
<dbReference type="Gene3D" id="3.30.160.60">
    <property type="entry name" value="Classic Zinc Finger"/>
    <property type="match status" value="1"/>
</dbReference>
<feature type="compositionally biased region" description="Low complexity" evidence="10">
    <location>
        <begin position="510"/>
        <end position="522"/>
    </location>
</feature>
<dbReference type="InterPro" id="IPR001487">
    <property type="entry name" value="Bromodomain"/>
</dbReference>
<feature type="domain" description="HMG box" evidence="13">
    <location>
        <begin position="1230"/>
        <end position="1298"/>
    </location>
</feature>
<feature type="region of interest" description="Disordered" evidence="10">
    <location>
        <begin position="158"/>
        <end position="231"/>
    </location>
</feature>
<dbReference type="PROSITE" id="PS50014">
    <property type="entry name" value="BROMODOMAIN_2"/>
    <property type="match status" value="5"/>
</dbReference>
<dbReference type="CDD" id="cd05515">
    <property type="entry name" value="Bromo_polybromo_V"/>
    <property type="match status" value="1"/>
</dbReference>
<dbReference type="InterPro" id="IPR037382">
    <property type="entry name" value="Rsc/polybromo"/>
</dbReference>
<evidence type="ECO:0000256" key="8">
    <source>
        <dbReference type="PROSITE-ProRule" id="PRU00035"/>
    </source>
</evidence>
<dbReference type="InterPro" id="IPR001025">
    <property type="entry name" value="BAH_dom"/>
</dbReference>
<dbReference type="STRING" id="50429.A0A2B4SL90"/>
<keyword evidence="16" id="KW-1185">Reference proteome</keyword>
<evidence type="ECO:0000259" key="12">
    <source>
        <dbReference type="PROSITE" id="PS50014"/>
    </source>
</evidence>
<dbReference type="GO" id="GO:0006338">
    <property type="term" value="P:chromatin remodeling"/>
    <property type="evidence" value="ECO:0007669"/>
    <property type="project" value="InterPro"/>
</dbReference>
<dbReference type="Pfam" id="PF01426">
    <property type="entry name" value="BAH"/>
    <property type="match status" value="2"/>
</dbReference>
<dbReference type="EMBL" id="LSMT01000068">
    <property type="protein sequence ID" value="PFX29287.1"/>
    <property type="molecule type" value="Genomic_DNA"/>
</dbReference>
<evidence type="ECO:0000256" key="2">
    <source>
        <dbReference type="ARBA" id="ARBA00022737"/>
    </source>
</evidence>
<evidence type="ECO:0000256" key="7">
    <source>
        <dbReference type="ARBA" id="ARBA00023242"/>
    </source>
</evidence>
<dbReference type="InterPro" id="IPR043151">
    <property type="entry name" value="BAH_sf"/>
</dbReference>
<feature type="transmembrane region" description="Helical" evidence="11">
    <location>
        <begin position="1942"/>
        <end position="1962"/>
    </location>
</feature>
<dbReference type="PROSITE" id="PS00633">
    <property type="entry name" value="BROMODOMAIN_1"/>
    <property type="match status" value="2"/>
</dbReference>
<dbReference type="SMART" id="SM00398">
    <property type="entry name" value="HMG"/>
    <property type="match status" value="1"/>
</dbReference>
<keyword evidence="3" id="KW-0156">Chromatin regulator</keyword>
<keyword evidence="4" id="KW-0805">Transcription regulation</keyword>
<dbReference type="Gene3D" id="1.20.920.10">
    <property type="entry name" value="Bromodomain-like"/>
    <property type="match status" value="6"/>
</dbReference>
<feature type="compositionally biased region" description="Acidic residues" evidence="10">
    <location>
        <begin position="212"/>
        <end position="229"/>
    </location>
</feature>
<dbReference type="OrthoDB" id="5954192at2759"/>
<dbReference type="CDD" id="cd04717">
    <property type="entry name" value="BAH_polybromo"/>
    <property type="match status" value="1"/>
</dbReference>
<feature type="region of interest" description="Disordered" evidence="10">
    <location>
        <begin position="1210"/>
        <end position="1234"/>
    </location>
</feature>
<dbReference type="InterPro" id="IPR037968">
    <property type="entry name" value="PBRM1_BD5"/>
</dbReference>
<evidence type="ECO:0000256" key="4">
    <source>
        <dbReference type="ARBA" id="ARBA00023015"/>
    </source>
</evidence>
<keyword evidence="11" id="KW-1133">Transmembrane helix</keyword>
<evidence type="ECO:0000256" key="9">
    <source>
        <dbReference type="PROSITE-ProRule" id="PRU00267"/>
    </source>
</evidence>
<dbReference type="SMART" id="SM00297">
    <property type="entry name" value="BROMO"/>
    <property type="match status" value="5"/>
</dbReference>
<dbReference type="PANTHER" id="PTHR16062:SF19">
    <property type="entry name" value="PROTEIN POLYBROMO-1"/>
    <property type="match status" value="1"/>
</dbReference>
<keyword evidence="6" id="KW-0804">Transcription</keyword>
<keyword evidence="11" id="KW-0812">Transmembrane</keyword>
<dbReference type="SMART" id="SM00439">
    <property type="entry name" value="BAH"/>
    <property type="match status" value="2"/>
</dbReference>
<feature type="compositionally biased region" description="Pro residues" evidence="10">
    <location>
        <begin position="1611"/>
        <end position="1629"/>
    </location>
</feature>
<name>A0A2B4SL90_STYPI</name>
<dbReference type="SUPFAM" id="SSF47095">
    <property type="entry name" value="HMG-box"/>
    <property type="match status" value="1"/>
</dbReference>
<evidence type="ECO:0000259" key="14">
    <source>
        <dbReference type="PROSITE" id="PS51038"/>
    </source>
</evidence>
<dbReference type="InterPro" id="IPR036427">
    <property type="entry name" value="Bromodomain-like_sf"/>
</dbReference>
<evidence type="ECO:0000256" key="10">
    <source>
        <dbReference type="SAM" id="MobiDB-lite"/>
    </source>
</evidence>
<dbReference type="FunFam" id="1.20.920.10:FF:000006">
    <property type="entry name" value="protein polybromo-1 isoform X1"/>
    <property type="match status" value="1"/>
</dbReference>
<feature type="region of interest" description="Disordered" evidence="10">
    <location>
        <begin position="1"/>
        <end position="44"/>
    </location>
</feature>
<feature type="compositionally biased region" description="Basic and acidic residues" evidence="10">
    <location>
        <begin position="376"/>
        <end position="396"/>
    </location>
</feature>
<feature type="region of interest" description="Disordered" evidence="10">
    <location>
        <begin position="1511"/>
        <end position="1630"/>
    </location>
</feature>
<dbReference type="InterPro" id="IPR018359">
    <property type="entry name" value="Bromodomain_CS"/>
</dbReference>
<dbReference type="InterPro" id="IPR036910">
    <property type="entry name" value="HMG_box_dom_sf"/>
</dbReference>
<dbReference type="GO" id="GO:0003682">
    <property type="term" value="F:chromatin binding"/>
    <property type="evidence" value="ECO:0007669"/>
    <property type="project" value="InterPro"/>
</dbReference>
<dbReference type="GO" id="GO:0044877">
    <property type="term" value="F:protein-containing complex binding"/>
    <property type="evidence" value="ECO:0007669"/>
    <property type="project" value="InterPro"/>
</dbReference>
<dbReference type="InterPro" id="IPR010797">
    <property type="entry name" value="Pex26"/>
</dbReference>
<keyword evidence="9" id="KW-0238">DNA-binding</keyword>
<evidence type="ECO:0000313" key="16">
    <source>
        <dbReference type="Proteomes" id="UP000225706"/>
    </source>
</evidence>
<dbReference type="Pfam" id="PF00439">
    <property type="entry name" value="Bromodomain"/>
    <property type="match status" value="5"/>
</dbReference>
<feature type="region of interest" description="Disordered" evidence="10">
    <location>
        <begin position="370"/>
        <end position="401"/>
    </location>
</feature>
<comment type="caution">
    <text evidence="15">The sequence shown here is derived from an EMBL/GenBank/DDBJ whole genome shotgun (WGS) entry which is preliminary data.</text>
</comment>
<feature type="domain" description="Bromo" evidence="12">
    <location>
        <begin position="64"/>
        <end position="134"/>
    </location>
</feature>
<dbReference type="Proteomes" id="UP000225706">
    <property type="component" value="Unassembled WGS sequence"/>
</dbReference>
<keyword evidence="11" id="KW-0472">Membrane</keyword>
<dbReference type="GO" id="GO:0003677">
    <property type="term" value="F:DNA binding"/>
    <property type="evidence" value="ECO:0007669"/>
    <property type="project" value="UniProtKB-UniRule"/>
</dbReference>
<feature type="region of interest" description="Disordered" evidence="10">
    <location>
        <begin position="506"/>
        <end position="527"/>
    </location>
</feature>
<dbReference type="GO" id="GO:0006368">
    <property type="term" value="P:transcription elongation by RNA polymerase II"/>
    <property type="evidence" value="ECO:0007669"/>
    <property type="project" value="TreeGrafter"/>
</dbReference>
<evidence type="ECO:0000256" key="3">
    <source>
        <dbReference type="ARBA" id="ARBA00022853"/>
    </source>
</evidence>
<dbReference type="CDD" id="cd05517">
    <property type="entry name" value="Bromo_polybromo_II"/>
    <property type="match status" value="1"/>
</dbReference>
<dbReference type="GO" id="GO:0016586">
    <property type="term" value="C:RSC-type complex"/>
    <property type="evidence" value="ECO:0007669"/>
    <property type="project" value="InterPro"/>
</dbReference>
<evidence type="ECO:0000256" key="1">
    <source>
        <dbReference type="ARBA" id="ARBA00004123"/>
    </source>
</evidence>
<keyword evidence="2" id="KW-0677">Repeat</keyword>
<feature type="domain" description="Bromo" evidence="12">
    <location>
        <begin position="252"/>
        <end position="322"/>
    </location>
</feature>
<dbReference type="PROSITE" id="PS51038">
    <property type="entry name" value="BAH"/>
    <property type="match status" value="2"/>
</dbReference>
<feature type="domain" description="Bromo" evidence="12">
    <location>
        <begin position="734"/>
        <end position="804"/>
    </location>
</feature>
<feature type="domain" description="Bromo" evidence="12">
    <location>
        <begin position="575"/>
        <end position="645"/>
    </location>
</feature>
<feature type="domain" description="BAH" evidence="14">
    <location>
        <begin position="1049"/>
        <end position="1165"/>
    </location>
</feature>
<evidence type="ECO:0000259" key="13">
    <source>
        <dbReference type="PROSITE" id="PS50118"/>
    </source>
</evidence>
<dbReference type="PANTHER" id="PTHR16062">
    <property type="entry name" value="SWI/SNF-RELATED"/>
    <property type="match status" value="1"/>
</dbReference>
<feature type="domain" description="BAH" evidence="14">
    <location>
        <begin position="899"/>
        <end position="1024"/>
    </location>
</feature>
<evidence type="ECO:0000313" key="15">
    <source>
        <dbReference type="EMBL" id="PFX29287.1"/>
    </source>
</evidence>
<dbReference type="InterPro" id="IPR009071">
    <property type="entry name" value="HMG_box_dom"/>
</dbReference>
<dbReference type="PROSITE" id="PS50118">
    <property type="entry name" value="HMG_BOX_2"/>
    <property type="match status" value="1"/>
</dbReference>
<organism evidence="15 16">
    <name type="scientific">Stylophora pistillata</name>
    <name type="common">Smooth cauliflower coral</name>
    <dbReference type="NCBI Taxonomy" id="50429"/>
    <lineage>
        <taxon>Eukaryota</taxon>
        <taxon>Metazoa</taxon>
        <taxon>Cnidaria</taxon>
        <taxon>Anthozoa</taxon>
        <taxon>Hexacorallia</taxon>
        <taxon>Scleractinia</taxon>
        <taxon>Astrocoeniina</taxon>
        <taxon>Pocilloporidae</taxon>
        <taxon>Stylophora</taxon>
    </lineage>
</organism>